<organism evidence="2 3">
    <name type="scientific">Pseudomonas promysalinigenes</name>
    <dbReference type="NCBI Taxonomy" id="485898"/>
    <lineage>
        <taxon>Bacteria</taxon>
        <taxon>Pseudomonadati</taxon>
        <taxon>Pseudomonadota</taxon>
        <taxon>Gammaproteobacteria</taxon>
        <taxon>Pseudomonadales</taxon>
        <taxon>Pseudomonadaceae</taxon>
        <taxon>Pseudomonas</taxon>
    </lineage>
</organism>
<dbReference type="EMBL" id="CP104557">
    <property type="protein sequence ID" value="UXH40490.1"/>
    <property type="molecule type" value="Genomic_DNA"/>
</dbReference>
<dbReference type="InterPro" id="IPR011010">
    <property type="entry name" value="DNA_brk_join_enz"/>
</dbReference>
<keyword evidence="3" id="KW-1185">Reference proteome</keyword>
<name>A0ABY6AND4_9PSED</name>
<dbReference type="Gene3D" id="1.10.443.10">
    <property type="entry name" value="Intergrase catalytic core"/>
    <property type="match status" value="1"/>
</dbReference>
<dbReference type="RefSeq" id="WP_261744642.1">
    <property type="nucleotide sequence ID" value="NZ_CP104557.1"/>
</dbReference>
<gene>
    <name evidence="2" type="ORF">N5C08_02745</name>
</gene>
<dbReference type="NCBIfam" id="NF041502">
    <property type="entry name" value="integrase_1"/>
    <property type="match status" value="1"/>
</dbReference>
<evidence type="ECO:0000313" key="2">
    <source>
        <dbReference type="EMBL" id="UXH40490.1"/>
    </source>
</evidence>
<evidence type="ECO:0000313" key="3">
    <source>
        <dbReference type="Proteomes" id="UP001064504"/>
    </source>
</evidence>
<reference evidence="2" key="1">
    <citation type="submission" date="2022-09" db="EMBL/GenBank/DDBJ databases">
        <title>Complete genome sequence of Pseudomonas promysalinigenes strain RL-WG26, a newly isolated PGPR with the potential for plant salinity stress alleviation.</title>
        <authorList>
            <person name="Ren L."/>
            <person name="Wang G."/>
            <person name="Hu H."/>
        </authorList>
    </citation>
    <scope>NUCLEOTIDE SEQUENCE</scope>
    <source>
        <strain evidence="2">RL-WG26</strain>
    </source>
</reference>
<sequence length="512" mass="57085">MGEAVEALEPIVVDGLQHLGGEQFYSRDGYMVELLDDRWRLSKDIDLPIGDLCKIFPGDRYTLRQVIAFYARHSSPSHAQNLMARLAHYVKALGEADIFSVESIISYRASLDKSRAWYLSTVRVFLRQWVRLGYSGVPSESLTLLDNLRIKGNEKGRAVKSQCPEEGPLTDIEMQSIVESAIHGFATNVLTLAETAMLMTFAMTGRRPSQVSALKLKDLSSLGAKYYINFPRGKQRGMGWRSSFKKFLIIEDLWLLLNEQADYVRVLFAKSLNTKAIPKDIDGELPLFPNINEELTLARELEVLRSDRLHIPSLAITHAVVEAGEKINVISERTGLPMHLNPYRFRYTLGTNLASEGKGKYVIADALDHTDTQNVGVYVENRPDIVERIDKAVAMQLAPYAQIFRGVVIPSEKHATRGQDPSSRISNGNANVGSCGSHGFCGALAPVACYTCSHFQPWVDGPHEEVLDGLIQERERVINLTGDLKVASANDRLIYAVSDVLHRCRKAKGEAK</sequence>
<proteinExistence type="predicted"/>
<keyword evidence="1" id="KW-0233">DNA recombination</keyword>
<accession>A0ABY6AND4</accession>
<dbReference type="InterPro" id="IPR048120">
    <property type="entry name" value="Integrase-like"/>
</dbReference>
<dbReference type="SUPFAM" id="SSF56349">
    <property type="entry name" value="DNA breaking-rejoining enzymes"/>
    <property type="match status" value="1"/>
</dbReference>
<dbReference type="InterPro" id="IPR013762">
    <property type="entry name" value="Integrase-like_cat_sf"/>
</dbReference>
<dbReference type="Proteomes" id="UP001064504">
    <property type="component" value="Chromosome"/>
</dbReference>
<protein>
    <submittedName>
        <fullName evidence="2">Tyrosine-type recombinase/integrase</fullName>
    </submittedName>
</protein>
<evidence type="ECO:0000256" key="1">
    <source>
        <dbReference type="ARBA" id="ARBA00023172"/>
    </source>
</evidence>